<dbReference type="RefSeq" id="WP_237819026.1">
    <property type="nucleotide sequence ID" value="NZ_JAKLTQ010000003.1"/>
</dbReference>
<dbReference type="Proteomes" id="UP001165368">
    <property type="component" value="Unassembled WGS sequence"/>
</dbReference>
<evidence type="ECO:0000256" key="1">
    <source>
        <dbReference type="SAM" id="MobiDB-lite"/>
    </source>
</evidence>
<accession>A0ABS9L4N8</accession>
<evidence type="ECO:0000313" key="3">
    <source>
        <dbReference type="Proteomes" id="UP001165368"/>
    </source>
</evidence>
<protein>
    <recommendedName>
        <fullName evidence="4">DUF222 domain-containing protein</fullName>
    </recommendedName>
</protein>
<feature type="region of interest" description="Disordered" evidence="1">
    <location>
        <begin position="1"/>
        <end position="25"/>
    </location>
</feature>
<keyword evidence="3" id="KW-1185">Reference proteome</keyword>
<name>A0ABS9L4N8_9MICC</name>
<evidence type="ECO:0000313" key="2">
    <source>
        <dbReference type="EMBL" id="MCG2621626.1"/>
    </source>
</evidence>
<evidence type="ECO:0008006" key="4">
    <source>
        <dbReference type="Google" id="ProtNLM"/>
    </source>
</evidence>
<comment type="caution">
    <text evidence="2">The sequence shown here is derived from an EMBL/GenBank/DDBJ whole genome shotgun (WGS) entry which is preliminary data.</text>
</comment>
<proteinExistence type="predicted"/>
<sequence>MPEDAATPAGAHGGQEATGQPDGGARWEAVLDELEAELTVAAAPQAGDAGRQAVAAWTAPRDLGPIPPGLVRRATRLAAAQQEAITALRAQVRANRKQSSYLEAVPQAAGRDISVYLDVNG</sequence>
<organism evidence="2 3">
    <name type="scientific">Arthrobacter hankyongi</name>
    <dbReference type="NCBI Taxonomy" id="2904801"/>
    <lineage>
        <taxon>Bacteria</taxon>
        <taxon>Bacillati</taxon>
        <taxon>Actinomycetota</taxon>
        <taxon>Actinomycetes</taxon>
        <taxon>Micrococcales</taxon>
        <taxon>Micrococcaceae</taxon>
        <taxon>Arthrobacter</taxon>
    </lineage>
</organism>
<gene>
    <name evidence="2" type="ORF">LVY72_06810</name>
</gene>
<reference evidence="2" key="1">
    <citation type="submission" date="2022-01" db="EMBL/GenBank/DDBJ databases">
        <authorList>
            <person name="Jo J.-H."/>
            <person name="Im W.-T."/>
        </authorList>
    </citation>
    <scope>NUCLEOTIDE SEQUENCE</scope>
    <source>
        <strain evidence="2">I2-34</strain>
    </source>
</reference>
<dbReference type="EMBL" id="JAKLTQ010000003">
    <property type="protein sequence ID" value="MCG2621626.1"/>
    <property type="molecule type" value="Genomic_DNA"/>
</dbReference>